<organism evidence="2 3">
    <name type="scientific">Oceanibaculum indicum</name>
    <dbReference type="NCBI Taxonomy" id="526216"/>
    <lineage>
        <taxon>Bacteria</taxon>
        <taxon>Pseudomonadati</taxon>
        <taxon>Pseudomonadota</taxon>
        <taxon>Alphaproteobacteria</taxon>
        <taxon>Rhodospirillales</taxon>
        <taxon>Oceanibaculaceae</taxon>
        <taxon>Oceanibaculum</taxon>
    </lineage>
</organism>
<evidence type="ECO:0000313" key="3">
    <source>
        <dbReference type="Proteomes" id="UP000277424"/>
    </source>
</evidence>
<keyword evidence="1" id="KW-1133">Transmembrane helix</keyword>
<dbReference type="RefSeq" id="WP_272943357.1">
    <property type="nucleotide sequence ID" value="NZ_RBIG01000001.1"/>
</dbReference>
<evidence type="ECO:0000256" key="1">
    <source>
        <dbReference type="SAM" id="Phobius"/>
    </source>
</evidence>
<reference evidence="2 3" key="1">
    <citation type="submission" date="2018-10" db="EMBL/GenBank/DDBJ databases">
        <title>Comparative analysis of microorganisms from saline springs in Andes Mountain Range, Colombia.</title>
        <authorList>
            <person name="Rubin E."/>
        </authorList>
    </citation>
    <scope>NUCLEOTIDE SEQUENCE [LARGE SCALE GENOMIC DNA]</scope>
    <source>
        <strain evidence="2 3">USBA 36</strain>
    </source>
</reference>
<comment type="caution">
    <text evidence="2">The sequence shown here is derived from an EMBL/GenBank/DDBJ whole genome shotgun (WGS) entry which is preliminary data.</text>
</comment>
<gene>
    <name evidence="2" type="ORF">BCL74_0419</name>
</gene>
<dbReference type="EMBL" id="RBIG01000001">
    <property type="protein sequence ID" value="RKQ72651.1"/>
    <property type="molecule type" value="Genomic_DNA"/>
</dbReference>
<keyword evidence="1" id="KW-0812">Transmembrane</keyword>
<evidence type="ECO:0000313" key="2">
    <source>
        <dbReference type="EMBL" id="RKQ72651.1"/>
    </source>
</evidence>
<proteinExistence type="predicted"/>
<sequence length="41" mass="4317">MKDDKKNKLAGIVWRSVTLGMLVTAVAGLLLSIGHEPAVIA</sequence>
<protein>
    <submittedName>
        <fullName evidence="2">Uncharacterized protein</fullName>
    </submittedName>
</protein>
<accession>A0A420WNN3</accession>
<dbReference type="Proteomes" id="UP000277424">
    <property type="component" value="Unassembled WGS sequence"/>
</dbReference>
<keyword evidence="1" id="KW-0472">Membrane</keyword>
<name>A0A420WNN3_9PROT</name>
<feature type="transmembrane region" description="Helical" evidence="1">
    <location>
        <begin position="12"/>
        <end position="33"/>
    </location>
</feature>
<dbReference type="AlphaFoldDB" id="A0A420WNN3"/>